<organism evidence="6 7">
    <name type="scientific">Nocardioides terrae</name>
    <dbReference type="NCBI Taxonomy" id="574651"/>
    <lineage>
        <taxon>Bacteria</taxon>
        <taxon>Bacillati</taxon>
        <taxon>Actinomycetota</taxon>
        <taxon>Actinomycetes</taxon>
        <taxon>Propionibacteriales</taxon>
        <taxon>Nocardioidaceae</taxon>
        <taxon>Nocardioides</taxon>
    </lineage>
</organism>
<dbReference type="EMBL" id="FOLB01000008">
    <property type="protein sequence ID" value="SFC59458.1"/>
    <property type="molecule type" value="Genomic_DNA"/>
</dbReference>
<keyword evidence="1" id="KW-1003">Cell membrane</keyword>
<dbReference type="Pfam" id="PF02659">
    <property type="entry name" value="Mntp"/>
    <property type="match status" value="1"/>
</dbReference>
<accession>A0A1I1KLB3</accession>
<keyword evidence="7" id="KW-1185">Reference proteome</keyword>
<feature type="transmembrane region" description="Helical" evidence="5">
    <location>
        <begin position="131"/>
        <end position="155"/>
    </location>
</feature>
<dbReference type="PANTHER" id="PTHR35529:SF1">
    <property type="entry name" value="MANGANESE EFFLUX PUMP MNTP-RELATED"/>
    <property type="match status" value="1"/>
</dbReference>
<proteinExistence type="predicted"/>
<evidence type="ECO:0000256" key="2">
    <source>
        <dbReference type="ARBA" id="ARBA00022692"/>
    </source>
</evidence>
<evidence type="ECO:0000256" key="5">
    <source>
        <dbReference type="SAM" id="Phobius"/>
    </source>
</evidence>
<evidence type="ECO:0000256" key="4">
    <source>
        <dbReference type="ARBA" id="ARBA00023136"/>
    </source>
</evidence>
<keyword evidence="3 5" id="KW-1133">Transmembrane helix</keyword>
<evidence type="ECO:0000256" key="1">
    <source>
        <dbReference type="ARBA" id="ARBA00022475"/>
    </source>
</evidence>
<dbReference type="PANTHER" id="PTHR35529">
    <property type="entry name" value="MANGANESE EFFLUX PUMP MNTP-RELATED"/>
    <property type="match status" value="1"/>
</dbReference>
<dbReference type="STRING" id="574651.SAMN04487968_108121"/>
<dbReference type="Proteomes" id="UP000198832">
    <property type="component" value="Unassembled WGS sequence"/>
</dbReference>
<feature type="transmembrane region" description="Helical" evidence="5">
    <location>
        <begin position="39"/>
        <end position="62"/>
    </location>
</feature>
<sequence>MTASFAASVMLATPLGTDSAALCAGIGARERLAMHRRLVIAGTLTAFEAGMPVVGVLLAGVVGDALGDAARIVGGILLAVFGLYLVRSSSGDEEHATPVGVGALLVAGLAVSIDEVAVGISLGLSGINLPVLVSTIAVIVFSATMAGLTLGGLLAKHADRAGKVAGWLLVLLGVLIAVGVL</sequence>
<protein>
    <submittedName>
        <fullName evidence="6">Putative Mn2+ efflux pump MntP</fullName>
    </submittedName>
</protein>
<evidence type="ECO:0000313" key="7">
    <source>
        <dbReference type="Proteomes" id="UP000198832"/>
    </source>
</evidence>
<evidence type="ECO:0000256" key="3">
    <source>
        <dbReference type="ARBA" id="ARBA00022989"/>
    </source>
</evidence>
<dbReference type="InterPro" id="IPR003810">
    <property type="entry name" value="Mntp/YtaF"/>
</dbReference>
<dbReference type="RefSeq" id="WP_091124117.1">
    <property type="nucleotide sequence ID" value="NZ_FOLB01000008.1"/>
</dbReference>
<feature type="transmembrane region" description="Helical" evidence="5">
    <location>
        <begin position="161"/>
        <end position="180"/>
    </location>
</feature>
<evidence type="ECO:0000313" key="6">
    <source>
        <dbReference type="EMBL" id="SFC59458.1"/>
    </source>
</evidence>
<gene>
    <name evidence="6" type="ORF">SAMN04487968_108121</name>
</gene>
<name>A0A1I1KLB3_9ACTN</name>
<feature type="transmembrane region" description="Helical" evidence="5">
    <location>
        <begin position="69"/>
        <end position="87"/>
    </location>
</feature>
<keyword evidence="2 5" id="KW-0812">Transmembrane</keyword>
<keyword evidence="4 5" id="KW-0472">Membrane</keyword>
<reference evidence="6 7" key="1">
    <citation type="submission" date="2016-10" db="EMBL/GenBank/DDBJ databases">
        <authorList>
            <person name="de Groot N.N."/>
        </authorList>
    </citation>
    <scope>NUCLEOTIDE SEQUENCE [LARGE SCALE GENOMIC DNA]</scope>
    <source>
        <strain evidence="6 7">CGMCC 1.7056</strain>
    </source>
</reference>
<dbReference type="AlphaFoldDB" id="A0A1I1KLB3"/>
<feature type="transmembrane region" description="Helical" evidence="5">
    <location>
        <begin position="99"/>
        <end position="124"/>
    </location>
</feature>